<evidence type="ECO:0000313" key="3">
    <source>
        <dbReference type="Proteomes" id="UP000005038"/>
    </source>
</evidence>
<dbReference type="EMBL" id="BAFB01000209">
    <property type="protein sequence ID" value="GAB36346.1"/>
    <property type="molecule type" value="Genomic_DNA"/>
</dbReference>
<keyword evidence="3" id="KW-1185">Reference proteome</keyword>
<evidence type="ECO:0000256" key="1">
    <source>
        <dbReference type="SAM" id="MobiDB-lite"/>
    </source>
</evidence>
<organism evidence="2 3">
    <name type="scientific">Gordonia otitidis (strain DSM 44809 / CCUG 52243 / JCM 12355 / NBRC 100426 / IFM 10032)</name>
    <dbReference type="NCBI Taxonomy" id="1108044"/>
    <lineage>
        <taxon>Bacteria</taxon>
        <taxon>Bacillati</taxon>
        <taxon>Actinomycetota</taxon>
        <taxon>Actinomycetes</taxon>
        <taxon>Mycobacteriales</taxon>
        <taxon>Gordoniaceae</taxon>
        <taxon>Gordonia</taxon>
    </lineage>
</organism>
<comment type="caution">
    <text evidence="2">The sequence shown here is derived from an EMBL/GenBank/DDBJ whole genome shotgun (WGS) entry which is preliminary data.</text>
</comment>
<dbReference type="Proteomes" id="UP000005038">
    <property type="component" value="Unassembled WGS sequence"/>
</dbReference>
<feature type="compositionally biased region" description="Basic and acidic residues" evidence="1">
    <location>
        <begin position="228"/>
        <end position="238"/>
    </location>
</feature>
<dbReference type="RefSeq" id="WP_007240528.1">
    <property type="nucleotide sequence ID" value="NZ_BAFB01000209.1"/>
</dbReference>
<gene>
    <name evidence="2" type="ORF">GOOTI_209_00040</name>
</gene>
<proteinExistence type="predicted"/>
<reference evidence="2" key="1">
    <citation type="submission" date="2012-02" db="EMBL/GenBank/DDBJ databases">
        <title>Whole genome shotgun sequence of Gordonia otitidis NBRC 100426.</title>
        <authorList>
            <person name="Yoshida I."/>
            <person name="Hosoyama A."/>
            <person name="Tsuchikane K."/>
            <person name="Katsumata H."/>
            <person name="Yamazaki S."/>
            <person name="Fujita N."/>
        </authorList>
    </citation>
    <scope>NUCLEOTIDE SEQUENCE [LARGE SCALE GENOMIC DNA]</scope>
    <source>
        <strain evidence="2">NBRC 100426</strain>
    </source>
</reference>
<accession>H5TS88</accession>
<sequence>MPLHDNPQELIEQLVVQHSQVLSELHGDLIARLGEVDDRFVDQDDTPRRISVSAILLETVLMSRRRRQSEESTLQCKGSNGFSILLYDGRGTEIRVRRHPTGPDGELLPLSTYQPGGMQMSFDDELGAPIVDESFEGPIAPSGYRLYVLWWPGSLALGGAVLAAGVLTKYDEILYATTPLPSPVMEERTTSTGMAGAVAGSVPTIAAALTTPPRRRRSDEDFADVSGADEHTGSADPS</sequence>
<dbReference type="OrthoDB" id="4613109at2"/>
<name>H5TS88_GORO1</name>
<dbReference type="AlphaFoldDB" id="H5TS88"/>
<evidence type="ECO:0000313" key="2">
    <source>
        <dbReference type="EMBL" id="GAB36346.1"/>
    </source>
</evidence>
<protein>
    <submittedName>
        <fullName evidence="2">Uncharacterized protein</fullName>
    </submittedName>
</protein>
<feature type="region of interest" description="Disordered" evidence="1">
    <location>
        <begin position="208"/>
        <end position="238"/>
    </location>
</feature>